<evidence type="ECO:0000256" key="5">
    <source>
        <dbReference type="ARBA" id="ARBA00023277"/>
    </source>
</evidence>
<evidence type="ECO:0000256" key="3">
    <source>
        <dbReference type="ARBA" id="ARBA00022490"/>
    </source>
</evidence>
<dbReference type="EMBL" id="JBHTBS010000008">
    <property type="protein sequence ID" value="MFC7338475.1"/>
    <property type="molecule type" value="Genomic_DNA"/>
</dbReference>
<dbReference type="PANTHER" id="PTHR37831:SF1">
    <property type="entry name" value="D-RIBOSE PYRANASE"/>
    <property type="match status" value="1"/>
</dbReference>
<keyword evidence="3" id="KW-0963">Cytoplasm</keyword>
<keyword evidence="7" id="KW-1185">Reference proteome</keyword>
<dbReference type="EC" id="5.4.99.62" evidence="2"/>
<evidence type="ECO:0000256" key="1">
    <source>
        <dbReference type="ARBA" id="ARBA00000223"/>
    </source>
</evidence>
<dbReference type="Gene3D" id="3.40.1650.10">
    <property type="entry name" value="RbsD-like domain"/>
    <property type="match status" value="1"/>
</dbReference>
<dbReference type="InterPro" id="IPR023750">
    <property type="entry name" value="RbsD-like_sf"/>
</dbReference>
<keyword evidence="4" id="KW-0413">Isomerase</keyword>
<gene>
    <name evidence="6" type="ORF">ACFQY0_14870</name>
</gene>
<dbReference type="InterPro" id="IPR023064">
    <property type="entry name" value="D-ribose_pyranase"/>
</dbReference>
<proteinExistence type="predicted"/>
<dbReference type="PANTHER" id="PTHR37831">
    <property type="entry name" value="D-RIBOSE PYRANASE"/>
    <property type="match status" value="1"/>
</dbReference>
<evidence type="ECO:0000313" key="6">
    <source>
        <dbReference type="EMBL" id="MFC7338475.1"/>
    </source>
</evidence>
<dbReference type="Proteomes" id="UP001596472">
    <property type="component" value="Unassembled WGS sequence"/>
</dbReference>
<dbReference type="SUPFAM" id="SSF102546">
    <property type="entry name" value="RbsD-like"/>
    <property type="match status" value="1"/>
</dbReference>
<reference evidence="7" key="1">
    <citation type="journal article" date="2019" name="Int. J. Syst. Evol. Microbiol.">
        <title>The Global Catalogue of Microorganisms (GCM) 10K type strain sequencing project: providing services to taxonomists for standard genome sequencing and annotation.</title>
        <authorList>
            <consortium name="The Broad Institute Genomics Platform"/>
            <consortium name="The Broad Institute Genome Sequencing Center for Infectious Disease"/>
            <person name="Wu L."/>
            <person name="Ma J."/>
        </authorList>
    </citation>
    <scope>NUCLEOTIDE SEQUENCE [LARGE SCALE GENOMIC DNA]</scope>
    <source>
        <strain evidence="7">CGMCC 4.1467</strain>
    </source>
</reference>
<dbReference type="Pfam" id="PF05025">
    <property type="entry name" value="RbsD_FucU"/>
    <property type="match status" value="1"/>
</dbReference>
<accession>A0ABW2LBC9</accession>
<organism evidence="6 7">
    <name type="scientific">Haloferula chungangensis</name>
    <dbReference type="NCBI Taxonomy" id="1048331"/>
    <lineage>
        <taxon>Bacteria</taxon>
        <taxon>Pseudomonadati</taxon>
        <taxon>Verrucomicrobiota</taxon>
        <taxon>Verrucomicrobiia</taxon>
        <taxon>Verrucomicrobiales</taxon>
        <taxon>Verrucomicrobiaceae</taxon>
        <taxon>Haloferula</taxon>
    </lineage>
</organism>
<comment type="catalytic activity">
    <reaction evidence="1">
        <text>beta-D-ribopyranose = beta-D-ribofuranose</text>
        <dbReference type="Rhea" id="RHEA:25432"/>
        <dbReference type="ChEBI" id="CHEBI:27476"/>
        <dbReference type="ChEBI" id="CHEBI:47002"/>
        <dbReference type="EC" id="5.4.99.62"/>
    </reaction>
</comment>
<evidence type="ECO:0000313" key="7">
    <source>
        <dbReference type="Proteomes" id="UP001596472"/>
    </source>
</evidence>
<keyword evidence="5" id="KW-0119">Carbohydrate metabolism</keyword>
<comment type="caution">
    <text evidence="6">The sequence shown here is derived from an EMBL/GenBank/DDBJ whole genome shotgun (WGS) entry which is preliminary data.</text>
</comment>
<evidence type="ECO:0000256" key="2">
    <source>
        <dbReference type="ARBA" id="ARBA00012862"/>
    </source>
</evidence>
<dbReference type="InterPro" id="IPR007721">
    <property type="entry name" value="RbsD_FucU"/>
</dbReference>
<evidence type="ECO:0000256" key="4">
    <source>
        <dbReference type="ARBA" id="ARBA00023235"/>
    </source>
</evidence>
<name>A0ABW2LBC9_9BACT</name>
<protein>
    <recommendedName>
        <fullName evidence="2">D-ribose pyranase</fullName>
        <ecNumber evidence="2">5.4.99.62</ecNumber>
    </recommendedName>
</protein>
<dbReference type="RefSeq" id="WP_379713844.1">
    <property type="nucleotide sequence ID" value="NZ_JBHTBS010000008.1"/>
</dbReference>
<sequence>MIQNGILNPHVLELIARVRHTNTLVISDWAFPYWPEIETVDISLTRNIPTVLDVLNLLKQNFKIGKIWQAEEFTTTNSARVIEDFDASFAEIPNVSVCRLGHDDFKKLVPSAIGLIRTGDATAYGNLILESV</sequence>